<evidence type="ECO:0000313" key="4">
    <source>
        <dbReference type="Proteomes" id="UP001623852"/>
    </source>
</evidence>
<dbReference type="PANTHER" id="PTHR43861">
    <property type="entry name" value="TRANS-ACONITATE 2-METHYLTRANSFERASE-RELATED"/>
    <property type="match status" value="1"/>
</dbReference>
<dbReference type="EC" id="2.1.-.-" evidence="3"/>
<reference evidence="3 4" key="1">
    <citation type="submission" date="2024-03" db="EMBL/GenBank/DDBJ databases">
        <title>Flavobacterium soyae.</title>
        <authorList>
            <person name="Zheng W."/>
        </authorList>
    </citation>
    <scope>NUCLEOTIDE SEQUENCE [LARGE SCALE GENOMIC DNA]</scope>
    <source>
        <strain evidence="3 4">55</strain>
    </source>
</reference>
<protein>
    <submittedName>
        <fullName evidence="3">Class I SAM-dependent methyltransferase</fullName>
        <ecNumber evidence="3">2.1.-.-</ecNumber>
    </submittedName>
</protein>
<accession>A0ABZ2UD61</accession>
<evidence type="ECO:0000259" key="2">
    <source>
        <dbReference type="Pfam" id="PF13649"/>
    </source>
</evidence>
<dbReference type="RefSeq" id="WP_232682762.1">
    <property type="nucleotide sequence ID" value="NZ_CP150845.1"/>
</dbReference>
<dbReference type="Gene3D" id="3.40.50.150">
    <property type="entry name" value="Vaccinia Virus protein VP39"/>
    <property type="match status" value="1"/>
</dbReference>
<keyword evidence="1 3" id="KW-0808">Transferase</keyword>
<dbReference type="Pfam" id="PF13649">
    <property type="entry name" value="Methyltransf_25"/>
    <property type="match status" value="1"/>
</dbReference>
<sequence>MNNWTQRWDDRYSSEEFAYGEEPNNYLRDQLEKLNPGTILFPAEGEGRNAVFAAKSGWKVSAFDISEEGKNKALKLADANNVSIDYQVGELETLDFQQEQFDTIALIYAHFPAEIKSAIHRQLDKLLRKNGIIIFEAFSKKHLEYLAINEKVGGPKDIESLFSIEEIKADFPDYEIIELEEKEIELNEGLFHNGTGSVIRFIGKKK</sequence>
<dbReference type="InterPro" id="IPR041698">
    <property type="entry name" value="Methyltransf_25"/>
</dbReference>
<evidence type="ECO:0000313" key="3">
    <source>
        <dbReference type="EMBL" id="WYZ19435.1"/>
    </source>
</evidence>
<feature type="domain" description="Methyltransferase" evidence="2">
    <location>
        <begin position="44"/>
        <end position="131"/>
    </location>
</feature>
<dbReference type="GO" id="GO:0008168">
    <property type="term" value="F:methyltransferase activity"/>
    <property type="evidence" value="ECO:0007669"/>
    <property type="project" value="UniProtKB-KW"/>
</dbReference>
<gene>
    <name evidence="3" type="ORF">AABD74_19990</name>
</gene>
<dbReference type="CDD" id="cd02440">
    <property type="entry name" value="AdoMet_MTases"/>
    <property type="match status" value="1"/>
</dbReference>
<dbReference type="SUPFAM" id="SSF53335">
    <property type="entry name" value="S-adenosyl-L-methionine-dependent methyltransferases"/>
    <property type="match status" value="1"/>
</dbReference>
<name>A0ABZ2UD61_9FLAO</name>
<dbReference type="EMBL" id="CP150845">
    <property type="protein sequence ID" value="WYZ19435.1"/>
    <property type="molecule type" value="Genomic_DNA"/>
</dbReference>
<keyword evidence="3" id="KW-0489">Methyltransferase</keyword>
<evidence type="ECO:0000256" key="1">
    <source>
        <dbReference type="ARBA" id="ARBA00022679"/>
    </source>
</evidence>
<keyword evidence="4" id="KW-1185">Reference proteome</keyword>
<dbReference type="Proteomes" id="UP001623852">
    <property type="component" value="Chromosome"/>
</dbReference>
<dbReference type="InterPro" id="IPR029063">
    <property type="entry name" value="SAM-dependent_MTases_sf"/>
</dbReference>
<dbReference type="PANTHER" id="PTHR43861:SF3">
    <property type="entry name" value="PUTATIVE (AFU_ORTHOLOGUE AFUA_2G14390)-RELATED"/>
    <property type="match status" value="1"/>
</dbReference>
<dbReference type="GO" id="GO:0032259">
    <property type="term" value="P:methylation"/>
    <property type="evidence" value="ECO:0007669"/>
    <property type="project" value="UniProtKB-KW"/>
</dbReference>
<organism evidence="3 4">
    <name type="scientific">Flavobacterium soyae</name>
    <dbReference type="NCBI Taxonomy" id="2903098"/>
    <lineage>
        <taxon>Bacteria</taxon>
        <taxon>Pseudomonadati</taxon>
        <taxon>Bacteroidota</taxon>
        <taxon>Flavobacteriia</taxon>
        <taxon>Flavobacteriales</taxon>
        <taxon>Flavobacteriaceae</taxon>
        <taxon>Flavobacterium</taxon>
    </lineage>
</organism>
<proteinExistence type="predicted"/>